<reference evidence="3 4" key="1">
    <citation type="submission" date="2023-10" db="EMBL/GenBank/DDBJ databases">
        <title>Novel methanotroph of the genus Methylocapsa from a subarctic wetland.</title>
        <authorList>
            <person name="Belova S.E."/>
            <person name="Oshkin I.Y."/>
            <person name="Miroshnikov K."/>
            <person name="Dedysh S.N."/>
        </authorList>
    </citation>
    <scope>NUCLEOTIDE SEQUENCE [LARGE SCALE GENOMIC DNA]</scope>
    <source>
        <strain evidence="3 4">RX1</strain>
    </source>
</reference>
<evidence type="ECO:0000313" key="4">
    <source>
        <dbReference type="Proteomes" id="UP001626536"/>
    </source>
</evidence>
<feature type="domain" description="Helix-turn-helix" evidence="2">
    <location>
        <begin position="4"/>
        <end position="50"/>
    </location>
</feature>
<keyword evidence="4" id="KW-1185">Reference proteome</keyword>
<dbReference type="InterPro" id="IPR024370">
    <property type="entry name" value="PBP_domain"/>
</dbReference>
<organism evidence="3 4">
    <name type="scientific">Methylocapsa polymorpha</name>
    <dbReference type="NCBI Taxonomy" id="3080828"/>
    <lineage>
        <taxon>Bacteria</taxon>
        <taxon>Pseudomonadati</taxon>
        <taxon>Pseudomonadota</taxon>
        <taxon>Alphaproteobacteria</taxon>
        <taxon>Hyphomicrobiales</taxon>
        <taxon>Beijerinckiaceae</taxon>
        <taxon>Methylocapsa</taxon>
    </lineage>
</organism>
<name>A0ABZ0HU89_9HYPH</name>
<evidence type="ECO:0000313" key="3">
    <source>
        <dbReference type="EMBL" id="WOJ89974.1"/>
    </source>
</evidence>
<proteinExistence type="predicted"/>
<sequence length="297" mass="32802">MTEFLTTRELAAMLRVKERKIYEMASDGTLPVRRVTGKLLFPRDEIEAWIVSNGAEAKPARSERPASAAAPAIIVGGHDPLLEWALRESRSGIAALLDGALDALQRGPGEDYVAAGLHIPERENDGWNVAAVSEAFADQPIVLIEWAKRTRGLIFRTDLGRSIGSLRAARGLRFQSRQKQSGSEMVLAQLLERDGLRIEDLHCVETVERTEADLAMAIADGKADVGLGIEAMARQCRQGFTPLIVERFDLLIWRKAYFDPPMQKLLRFCASEAFVRRASELGGYDVTDFGAVHFNGP</sequence>
<dbReference type="Pfam" id="PF12727">
    <property type="entry name" value="PBP_like"/>
    <property type="match status" value="1"/>
</dbReference>
<gene>
    <name evidence="3" type="ORF">RZS28_01270</name>
</gene>
<dbReference type="RefSeq" id="WP_407339418.1">
    <property type="nucleotide sequence ID" value="NZ_CP136862.1"/>
</dbReference>
<evidence type="ECO:0000259" key="2">
    <source>
        <dbReference type="Pfam" id="PF12728"/>
    </source>
</evidence>
<feature type="domain" description="PBP" evidence="1">
    <location>
        <begin position="92"/>
        <end position="269"/>
    </location>
</feature>
<dbReference type="Proteomes" id="UP001626536">
    <property type="component" value="Chromosome"/>
</dbReference>
<dbReference type="PANTHER" id="PTHR38431:SF1">
    <property type="entry name" value="BLL2305 PROTEIN"/>
    <property type="match status" value="1"/>
</dbReference>
<dbReference type="NCBIfam" id="TIGR01764">
    <property type="entry name" value="excise"/>
    <property type="match status" value="1"/>
</dbReference>
<dbReference type="InterPro" id="IPR010093">
    <property type="entry name" value="SinI_DNA-bd"/>
</dbReference>
<accession>A0ABZ0HU89</accession>
<dbReference type="Pfam" id="PF12728">
    <property type="entry name" value="HTH_17"/>
    <property type="match status" value="1"/>
</dbReference>
<dbReference type="PANTHER" id="PTHR38431">
    <property type="entry name" value="BLL2305 PROTEIN"/>
    <property type="match status" value="1"/>
</dbReference>
<dbReference type="SUPFAM" id="SSF46955">
    <property type="entry name" value="Putative DNA-binding domain"/>
    <property type="match status" value="1"/>
</dbReference>
<dbReference type="InterPro" id="IPR041657">
    <property type="entry name" value="HTH_17"/>
</dbReference>
<dbReference type="EMBL" id="CP136862">
    <property type="protein sequence ID" value="WOJ89974.1"/>
    <property type="molecule type" value="Genomic_DNA"/>
</dbReference>
<protein>
    <submittedName>
        <fullName evidence="3">Helix-turn-helix transcriptional regulator</fullName>
    </submittedName>
</protein>
<dbReference type="InterPro" id="IPR009061">
    <property type="entry name" value="DNA-bd_dom_put_sf"/>
</dbReference>
<evidence type="ECO:0000259" key="1">
    <source>
        <dbReference type="Pfam" id="PF12727"/>
    </source>
</evidence>